<dbReference type="OrthoDB" id="9784042at2"/>
<accession>A0A410QFQ4</accession>
<sequence length="228" mass="26807">MKNQILRHELKYYINMSDYFALHQRLKVIADSDSHAGMDGKYRVRSLYFDNIDDKALREKIYGVNNREKFRIRYYNDDFSFIKVEKKSKTNGLCNKISVSVTKEQCEEIIDGNIEWLKSSNKPLLTELYAKMYYQQLKPKTLVDYIREPFVYKPGNVRITIDSNVKTGLNSKDLFNQNVPTMITNSEGTVILEVKFDEFLPEIIRNIIQIKNKQCSSFSKYAVCRIYG</sequence>
<keyword evidence="3" id="KW-1185">Reference proteome</keyword>
<feature type="domain" description="VTC" evidence="1">
    <location>
        <begin position="7"/>
        <end position="223"/>
    </location>
</feature>
<dbReference type="KEGG" id="spoa:EQM13_14875"/>
<dbReference type="CDD" id="cd07750">
    <property type="entry name" value="PolyPPase_VTC_like"/>
    <property type="match status" value="1"/>
</dbReference>
<evidence type="ECO:0000313" key="2">
    <source>
        <dbReference type="EMBL" id="QAT62755.1"/>
    </source>
</evidence>
<reference evidence="3" key="1">
    <citation type="submission" date="2019-01" db="EMBL/GenBank/DDBJ databases">
        <title>Draft genomes of a novel of Sporanaerobacter strains.</title>
        <authorList>
            <person name="Ma S."/>
        </authorList>
    </citation>
    <scope>NUCLEOTIDE SEQUENCE [LARGE SCALE GENOMIC DNA]</scope>
    <source>
        <strain evidence="3">NJN-17</strain>
    </source>
</reference>
<evidence type="ECO:0000313" key="3">
    <source>
        <dbReference type="Proteomes" id="UP000287969"/>
    </source>
</evidence>
<name>A0A410QFQ4_9FIRM</name>
<dbReference type="InterPro" id="IPR042267">
    <property type="entry name" value="VTC_sf"/>
</dbReference>
<dbReference type="RefSeq" id="WP_128753092.1">
    <property type="nucleotide sequence ID" value="NZ_CP035282.1"/>
</dbReference>
<dbReference type="AlphaFoldDB" id="A0A410QFQ4"/>
<organism evidence="2 3">
    <name type="scientific">Acidilutibacter cellobiosedens</name>
    <dbReference type="NCBI Taxonomy" id="2507161"/>
    <lineage>
        <taxon>Bacteria</taxon>
        <taxon>Bacillati</taxon>
        <taxon>Bacillota</taxon>
        <taxon>Tissierellia</taxon>
        <taxon>Tissierellales</taxon>
        <taxon>Acidilutibacteraceae</taxon>
        <taxon>Acidilutibacter</taxon>
    </lineage>
</organism>
<protein>
    <submittedName>
        <fullName evidence="2">Polyphosphate polymerase domain-containing protein</fullName>
    </submittedName>
</protein>
<dbReference type="Gene3D" id="3.20.100.30">
    <property type="entry name" value="VTC, catalytic tunnel domain"/>
    <property type="match status" value="1"/>
</dbReference>
<dbReference type="Pfam" id="PF09359">
    <property type="entry name" value="VTC"/>
    <property type="match status" value="1"/>
</dbReference>
<evidence type="ECO:0000259" key="1">
    <source>
        <dbReference type="Pfam" id="PF09359"/>
    </source>
</evidence>
<dbReference type="InterPro" id="IPR018966">
    <property type="entry name" value="VTC_domain"/>
</dbReference>
<gene>
    <name evidence="2" type="ORF">EQM13_14875</name>
</gene>
<dbReference type="EMBL" id="CP035282">
    <property type="protein sequence ID" value="QAT62755.1"/>
    <property type="molecule type" value="Genomic_DNA"/>
</dbReference>
<proteinExistence type="predicted"/>
<dbReference type="Proteomes" id="UP000287969">
    <property type="component" value="Chromosome"/>
</dbReference>
<dbReference type="GO" id="GO:0006799">
    <property type="term" value="P:polyphosphate biosynthetic process"/>
    <property type="evidence" value="ECO:0007669"/>
    <property type="project" value="UniProtKB-ARBA"/>
</dbReference>